<keyword evidence="6 13" id="KW-1133">Transmembrane helix</keyword>
<dbReference type="Proteomes" id="UP000594454">
    <property type="component" value="Chromosome 4"/>
</dbReference>
<dbReference type="GO" id="GO:0007165">
    <property type="term" value="P:signal transduction"/>
    <property type="evidence" value="ECO:0007669"/>
    <property type="project" value="UniProtKB-KW"/>
</dbReference>
<dbReference type="EMBL" id="LR899012">
    <property type="protein sequence ID" value="CAD7086810.1"/>
    <property type="molecule type" value="Genomic_DNA"/>
</dbReference>
<keyword evidence="2" id="KW-1003">Cell membrane</keyword>
<feature type="transmembrane region" description="Helical" evidence="13">
    <location>
        <begin position="32"/>
        <end position="54"/>
    </location>
</feature>
<keyword evidence="3 13" id="KW-0716">Sensory transduction</keyword>
<feature type="transmembrane region" description="Helical" evidence="13">
    <location>
        <begin position="247"/>
        <end position="270"/>
    </location>
</feature>
<evidence type="ECO:0000256" key="2">
    <source>
        <dbReference type="ARBA" id="ARBA00022475"/>
    </source>
</evidence>
<evidence type="ECO:0000256" key="6">
    <source>
        <dbReference type="ARBA" id="ARBA00022989"/>
    </source>
</evidence>
<keyword evidence="7 13" id="KW-0472">Membrane</keyword>
<dbReference type="GO" id="GO:0005549">
    <property type="term" value="F:odorant binding"/>
    <property type="evidence" value="ECO:0007669"/>
    <property type="project" value="InterPro"/>
</dbReference>
<gene>
    <name evidence="14" type="ORF">HERILL_LOCUS9553</name>
</gene>
<evidence type="ECO:0000256" key="12">
    <source>
        <dbReference type="ARBA" id="ARBA00038679"/>
    </source>
</evidence>
<reference evidence="14 15" key="1">
    <citation type="submission" date="2020-11" db="EMBL/GenBank/DDBJ databases">
        <authorList>
            <person name="Wallbank WR R."/>
            <person name="Pardo Diaz C."/>
            <person name="Kozak K."/>
            <person name="Martin S."/>
            <person name="Jiggins C."/>
            <person name="Moest M."/>
            <person name="Warren A I."/>
            <person name="Generalovic N T."/>
            <person name="Byers J.R.P. K."/>
            <person name="Montejo-Kovacevich G."/>
            <person name="Yen C E."/>
        </authorList>
    </citation>
    <scope>NUCLEOTIDE SEQUENCE [LARGE SCALE GENOMIC DNA]</scope>
</reference>
<protein>
    <recommendedName>
        <fullName evidence="13">Odorant receptor</fullName>
    </recommendedName>
</protein>
<dbReference type="GO" id="GO:0004984">
    <property type="term" value="F:olfactory receptor activity"/>
    <property type="evidence" value="ECO:0007669"/>
    <property type="project" value="InterPro"/>
</dbReference>
<dbReference type="GO" id="GO:0005886">
    <property type="term" value="C:plasma membrane"/>
    <property type="evidence" value="ECO:0007669"/>
    <property type="project" value="UniProtKB-SubCell"/>
</dbReference>
<comment type="similarity">
    <text evidence="11">Belongs to the insect chemoreceptor superfamily. Heteromeric odorant receptor channel (TC 1.A.69) family. Or2a subfamily.</text>
</comment>
<keyword evidence="9 13" id="KW-0807">Transducer</keyword>
<evidence type="ECO:0000256" key="9">
    <source>
        <dbReference type="ARBA" id="ARBA00023224"/>
    </source>
</evidence>
<comment type="subunit">
    <text evidence="12">Interacts with Orco. Complexes exist early in the endomembrane system in olfactory sensory neurons (OSNs), coupling these complexes to the conserved ciliary trafficking pathway.</text>
</comment>
<evidence type="ECO:0000256" key="11">
    <source>
        <dbReference type="ARBA" id="ARBA00037946"/>
    </source>
</evidence>
<evidence type="ECO:0000256" key="8">
    <source>
        <dbReference type="ARBA" id="ARBA00023170"/>
    </source>
</evidence>
<name>A0A7R8UUB3_HERIL</name>
<keyword evidence="5 13" id="KW-0552">Olfaction</keyword>
<evidence type="ECO:0000313" key="15">
    <source>
        <dbReference type="Proteomes" id="UP000594454"/>
    </source>
</evidence>
<comment type="function">
    <text evidence="10">Odorant receptor which mediates acceptance or avoidance behavior, depending on its substrates. The odorant receptor repertoire encodes a large collection of odor stimuli that vary widely in identity, intensity, and duration. May form a complex with Orco to form odorant-sensing units, providing sensitive and prolonged odorant signaling and calcium permeability.</text>
</comment>
<sequence length="375" mass="43016">MPQTSDLLGLHVTVLKFFGVWRSEDKRKDLLYSFRAFFFLICLASSTIVSMFIASFHQAEFTDLIISPLYTANTTLVLLKAVNFCMKTQEIEHFFGQIDKVPFFSEAGQKDTKKSTVRRIKILSMIHGFLFISVVTSKILPTVVLGKVTTARSLPNWYPFEWEGKLGICLLLLLFEYSAASTLITLAIVEDIFLTSVLLIIGGQLESLGYRLRNLPSKDTKMWQIKFKECVQDYNCIFKVNKEFERIFSGIIFIQALLSCFLICLSAFALGLANDIGTFILFFSFIFGMLYEVFVMCYAGDYITEKSEELLFNLYSSSWPDILRDCRKMMLIFCVKLNNPIIVKFGIIQDLHLRTFTKIVDAAYKLYALLQQVPE</sequence>
<accession>A0A7R8UUB3</accession>
<dbReference type="Pfam" id="PF02949">
    <property type="entry name" value="7tm_6"/>
    <property type="match status" value="1"/>
</dbReference>
<dbReference type="OrthoDB" id="8185860at2759"/>
<keyword evidence="15" id="KW-1185">Reference proteome</keyword>
<dbReference type="InParanoid" id="A0A7R8UUB3"/>
<evidence type="ECO:0000256" key="10">
    <source>
        <dbReference type="ARBA" id="ARBA00037764"/>
    </source>
</evidence>
<dbReference type="InterPro" id="IPR004117">
    <property type="entry name" value="7tm6_olfct_rcpt"/>
</dbReference>
<evidence type="ECO:0000256" key="1">
    <source>
        <dbReference type="ARBA" id="ARBA00004651"/>
    </source>
</evidence>
<feature type="transmembrane region" description="Helical" evidence="13">
    <location>
        <begin position="122"/>
        <end position="145"/>
    </location>
</feature>
<feature type="transmembrane region" description="Helical" evidence="13">
    <location>
        <begin position="276"/>
        <end position="299"/>
    </location>
</feature>
<evidence type="ECO:0000256" key="4">
    <source>
        <dbReference type="ARBA" id="ARBA00022692"/>
    </source>
</evidence>
<dbReference type="AlphaFoldDB" id="A0A7R8UUB3"/>
<dbReference type="PANTHER" id="PTHR21137">
    <property type="entry name" value="ODORANT RECEPTOR"/>
    <property type="match status" value="1"/>
</dbReference>
<evidence type="ECO:0000256" key="5">
    <source>
        <dbReference type="ARBA" id="ARBA00022725"/>
    </source>
</evidence>
<comment type="caution">
    <text evidence="13">Lacks conserved residue(s) required for the propagation of feature annotation.</text>
</comment>
<dbReference type="PANTHER" id="PTHR21137:SF37">
    <property type="entry name" value="ODORANT RECEPTOR 46A, ISOFORM B-RELATED"/>
    <property type="match status" value="1"/>
</dbReference>
<organism evidence="14 15">
    <name type="scientific">Hermetia illucens</name>
    <name type="common">Black soldier fly</name>
    <dbReference type="NCBI Taxonomy" id="343691"/>
    <lineage>
        <taxon>Eukaryota</taxon>
        <taxon>Metazoa</taxon>
        <taxon>Ecdysozoa</taxon>
        <taxon>Arthropoda</taxon>
        <taxon>Hexapoda</taxon>
        <taxon>Insecta</taxon>
        <taxon>Pterygota</taxon>
        <taxon>Neoptera</taxon>
        <taxon>Endopterygota</taxon>
        <taxon>Diptera</taxon>
        <taxon>Brachycera</taxon>
        <taxon>Stratiomyomorpha</taxon>
        <taxon>Stratiomyidae</taxon>
        <taxon>Hermetiinae</taxon>
        <taxon>Hermetia</taxon>
    </lineage>
</organism>
<comment type="subcellular location">
    <subcellularLocation>
        <location evidence="1 13">Cell membrane</location>
        <topology evidence="1 13">Multi-pass membrane protein</topology>
    </subcellularLocation>
</comment>
<evidence type="ECO:0000256" key="13">
    <source>
        <dbReference type="RuleBase" id="RU351113"/>
    </source>
</evidence>
<evidence type="ECO:0000313" key="14">
    <source>
        <dbReference type="EMBL" id="CAD7086810.1"/>
    </source>
</evidence>
<evidence type="ECO:0000256" key="3">
    <source>
        <dbReference type="ARBA" id="ARBA00022606"/>
    </source>
</evidence>
<proteinExistence type="inferred from homology"/>
<keyword evidence="8 13" id="KW-0675">Receptor</keyword>
<evidence type="ECO:0000256" key="7">
    <source>
        <dbReference type="ARBA" id="ARBA00023136"/>
    </source>
</evidence>
<feature type="transmembrane region" description="Helical" evidence="13">
    <location>
        <begin position="192"/>
        <end position="212"/>
    </location>
</feature>
<keyword evidence="4 13" id="KW-0812">Transmembrane</keyword>